<dbReference type="Gramene" id="mRNA:HanXRQr2_Chr03g0112861">
    <property type="protein sequence ID" value="CDS:HanXRQr2_Chr03g0112861.1"/>
    <property type="gene ID" value="HanXRQr2_Chr03g0112861"/>
</dbReference>
<gene>
    <name evidence="2" type="ORF">HannXRQ_Chr03g0075691</name>
    <name evidence="1" type="ORF">HanXRQr2_Chr03g0112861</name>
</gene>
<evidence type="ECO:0000313" key="1">
    <source>
        <dbReference type="EMBL" id="KAF5814596.1"/>
    </source>
</evidence>
<dbReference type="Proteomes" id="UP000215914">
    <property type="component" value="Chromosome 3"/>
</dbReference>
<name>A0A251V7L7_HELAN</name>
<dbReference type="EMBL" id="MNCJ02000318">
    <property type="protein sequence ID" value="KAF5814596.1"/>
    <property type="molecule type" value="Genomic_DNA"/>
</dbReference>
<reference evidence="1 3" key="1">
    <citation type="journal article" date="2017" name="Nature">
        <title>The sunflower genome provides insights into oil metabolism, flowering and Asterid evolution.</title>
        <authorList>
            <person name="Badouin H."/>
            <person name="Gouzy J."/>
            <person name="Grassa C.J."/>
            <person name="Murat F."/>
            <person name="Staton S.E."/>
            <person name="Cottret L."/>
            <person name="Lelandais-Briere C."/>
            <person name="Owens G.L."/>
            <person name="Carrere S."/>
            <person name="Mayjonade B."/>
            <person name="Legrand L."/>
            <person name="Gill N."/>
            <person name="Kane N.C."/>
            <person name="Bowers J.E."/>
            <person name="Hubner S."/>
            <person name="Bellec A."/>
            <person name="Berard A."/>
            <person name="Berges H."/>
            <person name="Blanchet N."/>
            <person name="Boniface M.C."/>
            <person name="Brunel D."/>
            <person name="Catrice O."/>
            <person name="Chaidir N."/>
            <person name="Claudel C."/>
            <person name="Donnadieu C."/>
            <person name="Faraut T."/>
            <person name="Fievet G."/>
            <person name="Helmstetter N."/>
            <person name="King M."/>
            <person name="Knapp S.J."/>
            <person name="Lai Z."/>
            <person name="Le Paslier M.C."/>
            <person name="Lippi Y."/>
            <person name="Lorenzon L."/>
            <person name="Mandel J.R."/>
            <person name="Marage G."/>
            <person name="Marchand G."/>
            <person name="Marquand E."/>
            <person name="Bret-Mestries E."/>
            <person name="Morien E."/>
            <person name="Nambeesan S."/>
            <person name="Nguyen T."/>
            <person name="Pegot-Espagnet P."/>
            <person name="Pouilly N."/>
            <person name="Raftis F."/>
            <person name="Sallet E."/>
            <person name="Schiex T."/>
            <person name="Thomas J."/>
            <person name="Vandecasteele C."/>
            <person name="Vares D."/>
            <person name="Vear F."/>
            <person name="Vautrin S."/>
            <person name="Crespi M."/>
            <person name="Mangin B."/>
            <person name="Burke J.M."/>
            <person name="Salse J."/>
            <person name="Munos S."/>
            <person name="Vincourt P."/>
            <person name="Rieseberg L.H."/>
            <person name="Langlade N.B."/>
        </authorList>
    </citation>
    <scope>NUCLEOTIDE SEQUENCE [LARGE SCALE GENOMIC DNA]</scope>
    <source>
        <strain evidence="3">cv. SF193</strain>
        <tissue evidence="1">Leaves</tissue>
    </source>
</reference>
<accession>A0A251V7L7</accession>
<sequence>MSDFMLFRYFFIFCNCITTEKGLFSNFWTRSTQTTITTINISTVFHTIRNKRWQRHMRRRP</sequence>
<proteinExistence type="predicted"/>
<evidence type="ECO:0000313" key="2">
    <source>
        <dbReference type="EMBL" id="OTG31444.1"/>
    </source>
</evidence>
<dbReference type="AlphaFoldDB" id="A0A251V7L7"/>
<dbReference type="EMBL" id="CM007892">
    <property type="protein sequence ID" value="OTG31444.1"/>
    <property type="molecule type" value="Genomic_DNA"/>
</dbReference>
<reference evidence="2" key="2">
    <citation type="submission" date="2017-02" db="EMBL/GenBank/DDBJ databases">
        <title>Sunflower complete genome.</title>
        <authorList>
            <person name="Langlade N."/>
            <person name="Munos S."/>
        </authorList>
    </citation>
    <scope>NUCLEOTIDE SEQUENCE [LARGE SCALE GENOMIC DNA]</scope>
    <source>
        <tissue evidence="2">Leaves</tissue>
    </source>
</reference>
<dbReference type="InParanoid" id="A0A251V7L7"/>
<keyword evidence="3" id="KW-1185">Reference proteome</keyword>
<reference evidence="1" key="3">
    <citation type="submission" date="2020-06" db="EMBL/GenBank/DDBJ databases">
        <title>Helianthus annuus Genome sequencing and assembly Release 2.</title>
        <authorList>
            <person name="Gouzy J."/>
            <person name="Langlade N."/>
            <person name="Munos S."/>
        </authorList>
    </citation>
    <scope>NUCLEOTIDE SEQUENCE</scope>
    <source>
        <tissue evidence="1">Leaves</tissue>
    </source>
</reference>
<protein>
    <submittedName>
        <fullName evidence="2">Uncharacterized protein</fullName>
    </submittedName>
</protein>
<evidence type="ECO:0000313" key="3">
    <source>
        <dbReference type="Proteomes" id="UP000215914"/>
    </source>
</evidence>
<organism evidence="2 3">
    <name type="scientific">Helianthus annuus</name>
    <name type="common">Common sunflower</name>
    <dbReference type="NCBI Taxonomy" id="4232"/>
    <lineage>
        <taxon>Eukaryota</taxon>
        <taxon>Viridiplantae</taxon>
        <taxon>Streptophyta</taxon>
        <taxon>Embryophyta</taxon>
        <taxon>Tracheophyta</taxon>
        <taxon>Spermatophyta</taxon>
        <taxon>Magnoliopsida</taxon>
        <taxon>eudicotyledons</taxon>
        <taxon>Gunneridae</taxon>
        <taxon>Pentapetalae</taxon>
        <taxon>asterids</taxon>
        <taxon>campanulids</taxon>
        <taxon>Asterales</taxon>
        <taxon>Asteraceae</taxon>
        <taxon>Asteroideae</taxon>
        <taxon>Heliantheae alliance</taxon>
        <taxon>Heliantheae</taxon>
        <taxon>Helianthus</taxon>
    </lineage>
</organism>